<keyword evidence="2" id="KW-1185">Reference proteome</keyword>
<accession>A0ABS3JBK0</accession>
<sequence>MNIGVILCAIVVVGAFFVWMTEHEKKKAEAEKVNQAHKIFGEQLESTYRLALLSNDKSKALEAGRAYYGHLRGGSLTIYDEQALSNDLSAMKAN</sequence>
<organism evidence="1 2">
    <name type="scientific">Fibrella forsythiae</name>
    <dbReference type="NCBI Taxonomy" id="2817061"/>
    <lineage>
        <taxon>Bacteria</taxon>
        <taxon>Pseudomonadati</taxon>
        <taxon>Bacteroidota</taxon>
        <taxon>Cytophagia</taxon>
        <taxon>Cytophagales</taxon>
        <taxon>Spirosomataceae</taxon>
        <taxon>Fibrella</taxon>
    </lineage>
</organism>
<dbReference type="RefSeq" id="WP_207327273.1">
    <property type="nucleotide sequence ID" value="NZ_JAFMYW010000001.1"/>
</dbReference>
<evidence type="ECO:0000313" key="2">
    <source>
        <dbReference type="Proteomes" id="UP000664628"/>
    </source>
</evidence>
<reference evidence="1 2" key="1">
    <citation type="submission" date="2021-03" db="EMBL/GenBank/DDBJ databases">
        <title>Fibrella sp. HMF5405 genome sequencing and assembly.</title>
        <authorList>
            <person name="Kang H."/>
            <person name="Kim H."/>
            <person name="Bae S."/>
            <person name="Joh K."/>
        </authorList>
    </citation>
    <scope>NUCLEOTIDE SEQUENCE [LARGE SCALE GENOMIC DNA]</scope>
    <source>
        <strain evidence="1 2">HMF5405</strain>
    </source>
</reference>
<dbReference type="EMBL" id="JAFMYW010000001">
    <property type="protein sequence ID" value="MBO0947358.1"/>
    <property type="molecule type" value="Genomic_DNA"/>
</dbReference>
<comment type="caution">
    <text evidence="1">The sequence shown here is derived from an EMBL/GenBank/DDBJ whole genome shotgun (WGS) entry which is preliminary data.</text>
</comment>
<protein>
    <submittedName>
        <fullName evidence="1">Uncharacterized protein</fullName>
    </submittedName>
</protein>
<proteinExistence type="predicted"/>
<evidence type="ECO:0000313" key="1">
    <source>
        <dbReference type="EMBL" id="MBO0947358.1"/>
    </source>
</evidence>
<name>A0ABS3JBK0_9BACT</name>
<gene>
    <name evidence="1" type="ORF">J2I46_02105</name>
</gene>
<dbReference type="Proteomes" id="UP000664628">
    <property type="component" value="Unassembled WGS sequence"/>
</dbReference>